<dbReference type="InterPro" id="IPR000014">
    <property type="entry name" value="PAS"/>
</dbReference>
<accession>A0AAJ4RCP5</accession>
<dbReference type="PROSITE" id="PS50883">
    <property type="entry name" value="EAL"/>
    <property type="match status" value="1"/>
</dbReference>
<name>A0AAJ4RCP5_9BACT</name>
<dbReference type="Gene3D" id="3.30.450.20">
    <property type="entry name" value="PAS domain"/>
    <property type="match status" value="1"/>
</dbReference>
<dbReference type="CDD" id="cd01948">
    <property type="entry name" value="EAL"/>
    <property type="match status" value="1"/>
</dbReference>
<dbReference type="RefSeq" id="WP_123352294.1">
    <property type="nucleotide sequence ID" value="NZ_CP027432.2"/>
</dbReference>
<feature type="modified residue" description="4-aspartylphosphate" evidence="1">
    <location>
        <position position="63"/>
    </location>
</feature>
<evidence type="ECO:0000313" key="4">
    <source>
        <dbReference type="EMBL" id="QCI27913.1"/>
    </source>
</evidence>
<organism evidence="5 6">
    <name type="scientific">Caminibacter pacificus</name>
    <dbReference type="NCBI Taxonomy" id="1424653"/>
    <lineage>
        <taxon>Bacteria</taxon>
        <taxon>Pseudomonadati</taxon>
        <taxon>Campylobacterota</taxon>
        <taxon>Epsilonproteobacteria</taxon>
        <taxon>Nautiliales</taxon>
        <taxon>Nautiliaceae</taxon>
        <taxon>Caminibacter</taxon>
    </lineage>
</organism>
<dbReference type="EMBL" id="CP027432">
    <property type="protein sequence ID" value="QCI27913.1"/>
    <property type="molecule type" value="Genomic_DNA"/>
</dbReference>
<evidence type="ECO:0000313" key="7">
    <source>
        <dbReference type="Proteomes" id="UP000298805"/>
    </source>
</evidence>
<dbReference type="EMBL" id="RJVK01000002">
    <property type="protein sequence ID" value="ROR39909.1"/>
    <property type="molecule type" value="Genomic_DNA"/>
</dbReference>
<feature type="domain" description="EAL" evidence="3">
    <location>
        <begin position="405"/>
        <end position="640"/>
    </location>
</feature>
<dbReference type="InterPro" id="IPR001633">
    <property type="entry name" value="EAL_dom"/>
</dbReference>
<evidence type="ECO:0000256" key="1">
    <source>
        <dbReference type="PROSITE-ProRule" id="PRU00169"/>
    </source>
</evidence>
<dbReference type="PANTHER" id="PTHR33121">
    <property type="entry name" value="CYCLIC DI-GMP PHOSPHODIESTERASE PDEF"/>
    <property type="match status" value="1"/>
</dbReference>
<dbReference type="Pfam" id="PF00072">
    <property type="entry name" value="Response_reg"/>
    <property type="match status" value="1"/>
</dbReference>
<proteinExistence type="predicted"/>
<dbReference type="AlphaFoldDB" id="A0AAJ4RCP5"/>
<dbReference type="CDD" id="cd00130">
    <property type="entry name" value="PAS"/>
    <property type="match status" value="1"/>
</dbReference>
<dbReference type="Proteomes" id="UP000272781">
    <property type="component" value="Unassembled WGS sequence"/>
</dbReference>
<evidence type="ECO:0000313" key="6">
    <source>
        <dbReference type="Proteomes" id="UP000272781"/>
    </source>
</evidence>
<dbReference type="SUPFAM" id="SSF52172">
    <property type="entry name" value="CheY-like"/>
    <property type="match status" value="1"/>
</dbReference>
<dbReference type="SMART" id="SM00052">
    <property type="entry name" value="EAL"/>
    <property type="match status" value="1"/>
</dbReference>
<dbReference type="InterPro" id="IPR001789">
    <property type="entry name" value="Sig_transdc_resp-reg_receiver"/>
</dbReference>
<dbReference type="InterPro" id="IPR050706">
    <property type="entry name" value="Cyclic-di-GMP_PDE-like"/>
</dbReference>
<dbReference type="SUPFAM" id="SSF141868">
    <property type="entry name" value="EAL domain-like"/>
    <property type="match status" value="1"/>
</dbReference>
<reference evidence="7" key="1">
    <citation type="submission" date="2018-03" db="EMBL/GenBank/DDBJ databases">
        <title>A comparative analysis of the Nautiliaceae.</title>
        <authorList>
            <person name="Grosche A."/>
            <person name="Smedile F."/>
            <person name="Vetriani C."/>
        </authorList>
    </citation>
    <scope>NUCLEOTIDE SEQUENCE [LARGE SCALE GENOMIC DNA]</scope>
    <source>
        <strain evidence="7">TB6</strain>
    </source>
</reference>
<dbReference type="PANTHER" id="PTHR33121:SF71">
    <property type="entry name" value="OXYGEN SENSOR PROTEIN DOSP"/>
    <property type="match status" value="1"/>
</dbReference>
<dbReference type="GO" id="GO:0071111">
    <property type="term" value="F:cyclic-guanylate-specific phosphodiesterase activity"/>
    <property type="evidence" value="ECO:0007669"/>
    <property type="project" value="InterPro"/>
</dbReference>
<dbReference type="SUPFAM" id="SSF55785">
    <property type="entry name" value="PYP-like sensor domain (PAS domain)"/>
    <property type="match status" value="1"/>
</dbReference>
<reference evidence="5 6" key="2">
    <citation type="submission" date="2018-11" db="EMBL/GenBank/DDBJ databases">
        <title>Genomic Encyclopedia of Type Strains, Phase IV (KMG-IV): sequencing the most valuable type-strain genomes for metagenomic binning, comparative biology and taxonomic classification.</title>
        <authorList>
            <person name="Goeker M."/>
        </authorList>
    </citation>
    <scope>NUCLEOTIDE SEQUENCE [LARGE SCALE GENOMIC DNA]</scope>
    <source>
        <strain evidence="5 6">DSM 27783</strain>
    </source>
</reference>
<dbReference type="Proteomes" id="UP000298805">
    <property type="component" value="Chromosome"/>
</dbReference>
<sequence>MSFEKIIEKTKQLKVLFVEDNEEARNTIGNLLKRFFINLKTATNGEEGLQKFKSEKFDLVITDINMPKMNGLDMLREIKKIDDNVYTIVVTAYNETEYFLDAIKIGVDGFILKPIDLEQIISVLEKIIKDYVNKTNAKKYYSLLKQYQDIVDKSSLVCKIDKNHKITYANQALLNILGYEFVEIQNKNFESIFFGNVNFESLKEHVIFNGILKVFTKRDEIKYLNAIIKPFYENDELKEYIMLAYDIDDMMKPRRLLLDYINTHQNPLVAEIYIENFENLRSLFGEEFTERLEKKFEEILKSSMPKCFKKIFYLDNGEFAIAGELENYDFGKVIKELREYQKNINNSTINIQGLEYDISILISVAIGKDAYENARLGIRKILKDHRSFIIATNLKEQMKKVSKQNLEVLHLIKEALDKKLFMCVYQPIINNKTKKIEKYETLVRIHKDGNYIVPAVFLDIAKKGSFYSRITYEVLNISFEKLKKLKELSINISEIDIEKASTRNYIYKLLQENPDIASRVTFELLEDANSRSSQELEEFIKKIKSLGVKIAIDDFGTGYSNFIRLKKYQPDFLKIDGTLIRDLPNDSFSQSIVKAIVDFANSNNIKTIAEFVETEEIFQKVCELGIDYSQGYYFSKPVLI</sequence>
<gene>
    <name evidence="4" type="ORF">C6V80_02700</name>
    <name evidence="5" type="ORF">EDC58_0888</name>
</gene>
<evidence type="ECO:0000313" key="5">
    <source>
        <dbReference type="EMBL" id="ROR39909.1"/>
    </source>
</evidence>
<evidence type="ECO:0000259" key="2">
    <source>
        <dbReference type="PROSITE" id="PS50110"/>
    </source>
</evidence>
<dbReference type="Gene3D" id="3.40.50.2300">
    <property type="match status" value="1"/>
</dbReference>
<dbReference type="SMART" id="SM00448">
    <property type="entry name" value="REC"/>
    <property type="match status" value="1"/>
</dbReference>
<evidence type="ECO:0000259" key="3">
    <source>
        <dbReference type="PROSITE" id="PS50883"/>
    </source>
</evidence>
<dbReference type="InterPro" id="IPR035919">
    <property type="entry name" value="EAL_sf"/>
</dbReference>
<reference evidence="4" key="3">
    <citation type="submission" date="2019-06" db="EMBL/GenBank/DDBJ databases">
        <title>A comparative analysis of the Nautiliaceae.</title>
        <authorList>
            <person name="Grosche A."/>
            <person name="Smedile F."/>
            <person name="Vetriani C."/>
        </authorList>
    </citation>
    <scope>NUCLEOTIDE SEQUENCE</scope>
    <source>
        <strain evidence="4">TB6</strain>
    </source>
</reference>
<protein>
    <submittedName>
        <fullName evidence="4 5">EAL domain-containing protein</fullName>
    </submittedName>
</protein>
<dbReference type="PROSITE" id="PS50110">
    <property type="entry name" value="RESPONSE_REGULATORY"/>
    <property type="match status" value="1"/>
</dbReference>
<keyword evidence="7" id="KW-1185">Reference proteome</keyword>
<keyword evidence="1" id="KW-0597">Phosphoprotein</keyword>
<dbReference type="InterPro" id="IPR035965">
    <property type="entry name" value="PAS-like_dom_sf"/>
</dbReference>
<dbReference type="InterPro" id="IPR011006">
    <property type="entry name" value="CheY-like_superfamily"/>
</dbReference>
<dbReference type="CDD" id="cd17536">
    <property type="entry name" value="REC_YesN-like"/>
    <property type="match status" value="1"/>
</dbReference>
<dbReference type="GO" id="GO:0000160">
    <property type="term" value="P:phosphorelay signal transduction system"/>
    <property type="evidence" value="ECO:0007669"/>
    <property type="project" value="InterPro"/>
</dbReference>
<dbReference type="Pfam" id="PF00563">
    <property type="entry name" value="EAL"/>
    <property type="match status" value="1"/>
</dbReference>
<dbReference type="Gene3D" id="3.20.20.450">
    <property type="entry name" value="EAL domain"/>
    <property type="match status" value="1"/>
</dbReference>
<feature type="domain" description="Response regulatory" evidence="2">
    <location>
        <begin position="14"/>
        <end position="128"/>
    </location>
</feature>